<keyword evidence="3" id="KW-0804">Transcription</keyword>
<dbReference type="PANTHER" id="PTHR33204">
    <property type="entry name" value="TRANSCRIPTIONAL REGULATOR, MARR FAMILY"/>
    <property type="match status" value="1"/>
</dbReference>
<dbReference type="InterPro" id="IPR036388">
    <property type="entry name" value="WH-like_DNA-bd_sf"/>
</dbReference>
<evidence type="ECO:0000256" key="1">
    <source>
        <dbReference type="ARBA" id="ARBA00023015"/>
    </source>
</evidence>
<dbReference type="RefSeq" id="WP_101178507.1">
    <property type="nucleotide sequence ID" value="NZ_PISE01000043.1"/>
</dbReference>
<dbReference type="Gene3D" id="1.10.10.10">
    <property type="entry name" value="Winged helix-like DNA-binding domain superfamily/Winged helix DNA-binding domain"/>
    <property type="match status" value="1"/>
</dbReference>
<keyword evidence="6" id="KW-1185">Reference proteome</keyword>
<evidence type="ECO:0000259" key="4">
    <source>
        <dbReference type="PROSITE" id="PS51118"/>
    </source>
</evidence>
<dbReference type="InterPro" id="IPR036390">
    <property type="entry name" value="WH_DNA-bd_sf"/>
</dbReference>
<protein>
    <submittedName>
        <fullName evidence="5">Transcriptional regulator</fullName>
    </submittedName>
</protein>
<dbReference type="Pfam" id="PF01638">
    <property type="entry name" value="HxlR"/>
    <property type="match status" value="1"/>
</dbReference>
<dbReference type="AlphaFoldDB" id="A0A2N0YYW4"/>
<comment type="caution">
    <text evidence="5">The sequence shown here is derived from an EMBL/GenBank/DDBJ whole genome shotgun (WGS) entry which is preliminary data.</text>
</comment>
<dbReference type="OrthoDB" id="9800966at2"/>
<evidence type="ECO:0000313" key="5">
    <source>
        <dbReference type="EMBL" id="PKG22450.1"/>
    </source>
</evidence>
<keyword evidence="1" id="KW-0805">Transcription regulation</keyword>
<gene>
    <name evidence="5" type="ORF">CWS01_17585</name>
</gene>
<name>A0A2N0YYW4_9BACI</name>
<dbReference type="SUPFAM" id="SSF46785">
    <property type="entry name" value="Winged helix' DNA-binding domain"/>
    <property type="match status" value="1"/>
</dbReference>
<feature type="domain" description="HTH hxlR-type" evidence="4">
    <location>
        <begin position="1"/>
        <end position="92"/>
    </location>
</feature>
<dbReference type="Proteomes" id="UP000233375">
    <property type="component" value="Unassembled WGS sequence"/>
</dbReference>
<keyword evidence="2" id="KW-0238">DNA-binding</keyword>
<dbReference type="PROSITE" id="PS51118">
    <property type="entry name" value="HTH_HXLR"/>
    <property type="match status" value="1"/>
</dbReference>
<evidence type="ECO:0000256" key="2">
    <source>
        <dbReference type="ARBA" id="ARBA00023125"/>
    </source>
</evidence>
<dbReference type="PANTHER" id="PTHR33204:SF1">
    <property type="entry name" value="TRANSCRIPTIONAL REGULATOR, MARR FAMILY"/>
    <property type="match status" value="1"/>
</dbReference>
<dbReference type="GO" id="GO:0003677">
    <property type="term" value="F:DNA binding"/>
    <property type="evidence" value="ECO:0007669"/>
    <property type="project" value="UniProtKB-KW"/>
</dbReference>
<organism evidence="5 6">
    <name type="scientific">Niallia nealsonii</name>
    <dbReference type="NCBI Taxonomy" id="115979"/>
    <lineage>
        <taxon>Bacteria</taxon>
        <taxon>Bacillati</taxon>
        <taxon>Bacillota</taxon>
        <taxon>Bacilli</taxon>
        <taxon>Bacillales</taxon>
        <taxon>Bacillaceae</taxon>
        <taxon>Niallia</taxon>
    </lineage>
</organism>
<evidence type="ECO:0000313" key="6">
    <source>
        <dbReference type="Proteomes" id="UP000233375"/>
    </source>
</evidence>
<reference evidence="5 6" key="1">
    <citation type="journal article" date="2003" name="Int. J. Syst. Evol. Microbiol.">
        <title>Bacillus nealsonii sp. nov., isolated from a spacecraft-assembly facility, whose spores are gamma-radiation resistant.</title>
        <authorList>
            <person name="Venkateswaran K."/>
            <person name="Kempf M."/>
            <person name="Chen F."/>
            <person name="Satomi M."/>
            <person name="Nicholson W."/>
            <person name="Kern R."/>
        </authorList>
    </citation>
    <scope>NUCLEOTIDE SEQUENCE [LARGE SCALE GENOMIC DNA]</scope>
    <source>
        <strain evidence="5 6">FO-92</strain>
    </source>
</reference>
<accession>A0A2N0YYW4</accession>
<sequence>MNLLGKRWIGLIVTQLLSGKKRFSDIENSLPISGRLLSERLKELEELGVVDRKVFPEVPVRIEYLLTDKGKELEMVINSIAAWATKWGEAAEKKE</sequence>
<proteinExistence type="predicted"/>
<dbReference type="InterPro" id="IPR002577">
    <property type="entry name" value="HTH_HxlR"/>
</dbReference>
<dbReference type="EMBL" id="PISE01000043">
    <property type="protein sequence ID" value="PKG22450.1"/>
    <property type="molecule type" value="Genomic_DNA"/>
</dbReference>
<evidence type="ECO:0000256" key="3">
    <source>
        <dbReference type="ARBA" id="ARBA00023163"/>
    </source>
</evidence>